<dbReference type="EMBL" id="JACDUS010000001">
    <property type="protein sequence ID" value="MBA2879991.1"/>
    <property type="molecule type" value="Genomic_DNA"/>
</dbReference>
<evidence type="ECO:0000259" key="1">
    <source>
        <dbReference type="Pfam" id="PF08972"/>
    </source>
</evidence>
<evidence type="ECO:0000313" key="3">
    <source>
        <dbReference type="Proteomes" id="UP000525298"/>
    </source>
</evidence>
<dbReference type="AlphaFoldDB" id="A0A7W0C6E5"/>
<evidence type="ECO:0000313" key="2">
    <source>
        <dbReference type="EMBL" id="MBA2879991.1"/>
    </source>
</evidence>
<dbReference type="InterPro" id="IPR035069">
    <property type="entry name" value="TTHA1013/TTHA0281-like"/>
</dbReference>
<sequence>MNTKPLFVRAEWDHEALVWVATSDDVPGLATESDNLENLVHKLKIVIPELLEANGMDMSEGAPFELLSRRFEVAERAAV</sequence>
<reference evidence="2 3" key="1">
    <citation type="submission" date="2020-07" db="EMBL/GenBank/DDBJ databases">
        <title>Genomic Encyclopedia of Type Strains, Phase IV (KMG-IV): sequencing the most valuable type-strain genomes for metagenomic binning, comparative biology and taxonomic classification.</title>
        <authorList>
            <person name="Goeker M."/>
        </authorList>
    </citation>
    <scope>NUCLEOTIDE SEQUENCE [LARGE SCALE GENOMIC DNA]</scope>
    <source>
        <strain evidence="2 3">DSM 17721</strain>
    </source>
</reference>
<accession>A0A7W0C6E5</accession>
<dbReference type="InterPro" id="IPR015066">
    <property type="entry name" value="DUF1902"/>
</dbReference>
<comment type="caution">
    <text evidence="2">The sequence shown here is derived from an EMBL/GenBank/DDBJ whole genome shotgun (WGS) entry which is preliminary data.</text>
</comment>
<protein>
    <submittedName>
        <fullName evidence="2">Putative RNase H-like HicB family nuclease</fullName>
    </submittedName>
</protein>
<gene>
    <name evidence="2" type="ORF">HNR65_000298</name>
</gene>
<feature type="domain" description="DUF1902" evidence="1">
    <location>
        <begin position="6"/>
        <end position="68"/>
    </location>
</feature>
<proteinExistence type="predicted"/>
<dbReference type="SUPFAM" id="SSF143100">
    <property type="entry name" value="TTHA1013/TTHA0281-like"/>
    <property type="match status" value="1"/>
</dbReference>
<dbReference type="Proteomes" id="UP000525298">
    <property type="component" value="Unassembled WGS sequence"/>
</dbReference>
<dbReference type="Gene3D" id="3.30.2390.10">
    <property type="entry name" value="TTHA1013-like"/>
    <property type="match status" value="1"/>
</dbReference>
<name>A0A7W0C6E5_9BACT</name>
<dbReference type="RefSeq" id="WP_181549668.1">
    <property type="nucleotide sequence ID" value="NZ_JACDUS010000001.1"/>
</dbReference>
<dbReference type="Pfam" id="PF08972">
    <property type="entry name" value="DUF1902"/>
    <property type="match status" value="1"/>
</dbReference>
<organism evidence="2 3">
    <name type="scientific">Desulfosalsimonas propionicica</name>
    <dbReference type="NCBI Taxonomy" id="332175"/>
    <lineage>
        <taxon>Bacteria</taxon>
        <taxon>Pseudomonadati</taxon>
        <taxon>Thermodesulfobacteriota</taxon>
        <taxon>Desulfobacteria</taxon>
        <taxon>Desulfobacterales</taxon>
        <taxon>Desulfosalsimonadaceae</taxon>
        <taxon>Desulfosalsimonas</taxon>
    </lineage>
</organism>
<keyword evidence="3" id="KW-1185">Reference proteome</keyword>